<name>A0A0E9T9Y4_ANGAN</name>
<reference evidence="1" key="2">
    <citation type="journal article" date="2015" name="Fish Shellfish Immunol.">
        <title>Early steps in the European eel (Anguilla anguilla)-Vibrio vulnificus interaction in the gills: Role of the RtxA13 toxin.</title>
        <authorList>
            <person name="Callol A."/>
            <person name="Pajuelo D."/>
            <person name="Ebbesson L."/>
            <person name="Teles M."/>
            <person name="MacKenzie S."/>
            <person name="Amaro C."/>
        </authorList>
    </citation>
    <scope>NUCLEOTIDE SEQUENCE</scope>
</reference>
<dbReference type="EMBL" id="GBXM01058083">
    <property type="protein sequence ID" value="JAH50494.1"/>
    <property type="molecule type" value="Transcribed_RNA"/>
</dbReference>
<reference evidence="1" key="1">
    <citation type="submission" date="2014-11" db="EMBL/GenBank/DDBJ databases">
        <authorList>
            <person name="Amaro Gonzalez C."/>
        </authorList>
    </citation>
    <scope>NUCLEOTIDE SEQUENCE</scope>
</reference>
<accession>A0A0E9T9Y4</accession>
<protein>
    <submittedName>
        <fullName evidence="1">Uncharacterized protein</fullName>
    </submittedName>
</protein>
<sequence>MHETCDRSPATKWQCNRANHLFLLAHRLLKLRVLAVHLLMVAVVRVRSS</sequence>
<proteinExistence type="predicted"/>
<dbReference type="AlphaFoldDB" id="A0A0E9T9Y4"/>
<organism evidence="1">
    <name type="scientific">Anguilla anguilla</name>
    <name type="common">European freshwater eel</name>
    <name type="synonym">Muraena anguilla</name>
    <dbReference type="NCBI Taxonomy" id="7936"/>
    <lineage>
        <taxon>Eukaryota</taxon>
        <taxon>Metazoa</taxon>
        <taxon>Chordata</taxon>
        <taxon>Craniata</taxon>
        <taxon>Vertebrata</taxon>
        <taxon>Euteleostomi</taxon>
        <taxon>Actinopterygii</taxon>
        <taxon>Neopterygii</taxon>
        <taxon>Teleostei</taxon>
        <taxon>Anguilliformes</taxon>
        <taxon>Anguillidae</taxon>
        <taxon>Anguilla</taxon>
    </lineage>
</organism>
<evidence type="ECO:0000313" key="1">
    <source>
        <dbReference type="EMBL" id="JAH50494.1"/>
    </source>
</evidence>